<dbReference type="OrthoDB" id="8261at2157"/>
<dbReference type="SUPFAM" id="SSF53067">
    <property type="entry name" value="Actin-like ATPase domain"/>
    <property type="match status" value="1"/>
</dbReference>
<dbReference type="STRING" id="940295.EYM_04615"/>
<name>A0A0U2VCI9_9CREN</name>
<organism evidence="3 4">
    <name type="scientific">Ignicoccus islandicus DSM 13165</name>
    <dbReference type="NCBI Taxonomy" id="940295"/>
    <lineage>
        <taxon>Archaea</taxon>
        <taxon>Thermoproteota</taxon>
        <taxon>Thermoprotei</taxon>
        <taxon>Desulfurococcales</taxon>
        <taxon>Desulfurococcaceae</taxon>
        <taxon>Ignicoccus</taxon>
    </lineage>
</organism>
<gene>
    <name evidence="3" type="ORF">EYM_04615</name>
</gene>
<feature type="domain" description="Hydantoinase A/oxoprolinase" evidence="1">
    <location>
        <begin position="197"/>
        <end position="491"/>
    </location>
</feature>
<dbReference type="InterPro" id="IPR008040">
    <property type="entry name" value="Hydant_A_N"/>
</dbReference>
<proteinExistence type="predicted"/>
<evidence type="ECO:0000259" key="1">
    <source>
        <dbReference type="Pfam" id="PF01968"/>
    </source>
</evidence>
<reference evidence="3 4" key="1">
    <citation type="submission" date="2013-11" db="EMBL/GenBank/DDBJ databases">
        <title>Comparative genomics of Ignicoccus.</title>
        <authorList>
            <person name="Podar M."/>
        </authorList>
    </citation>
    <scope>NUCLEOTIDE SEQUENCE [LARGE SCALE GENOMIC DNA]</scope>
    <source>
        <strain evidence="3 4">DSM 13165</strain>
    </source>
</reference>
<dbReference type="PANTHER" id="PTHR11365">
    <property type="entry name" value="5-OXOPROLINASE RELATED"/>
    <property type="match status" value="1"/>
</dbReference>
<dbReference type="PATRIC" id="fig|940295.4.peg.882"/>
<dbReference type="GO" id="GO:0006749">
    <property type="term" value="P:glutathione metabolic process"/>
    <property type="evidence" value="ECO:0007669"/>
    <property type="project" value="TreeGrafter"/>
</dbReference>
<dbReference type="Pfam" id="PF01968">
    <property type="entry name" value="Hydantoinase_A"/>
    <property type="match status" value="1"/>
</dbReference>
<protein>
    <submittedName>
        <fullName evidence="3">5-oxoprolinase</fullName>
    </submittedName>
</protein>
<dbReference type="GO" id="GO:0017168">
    <property type="term" value="F:5-oxoprolinase (ATP-hydrolyzing) activity"/>
    <property type="evidence" value="ECO:0007669"/>
    <property type="project" value="TreeGrafter"/>
</dbReference>
<sequence length="666" mass="72714">MWKVAVDVGGTFTDLYAVSRKGESARVKVLSTPQSPEIGVLNAIDEFLERGVRPQEVDLVIHATTIATNAFLGQKHLKLAEVSLVTTKGMEDIIEIQRQKRPNLYDFTGKKPKPLVPPELRFGVKERVNFKGEVIEPLDVSELLRIAPNLRGIVAVCFLHSYANPVNEIKAKEILERLGFDVVASHESTMERREYERFSTTIVNAALKPLVSSYLLRLVEALKSKGIEAPLFVVASSGGLVTIEEAMSRPAQLIESGPAGGAVGAAYYAKKLGVKEALAFDMGGTTAKAAVVINGEPVLTREYEVGGEVHAGRLVKGSGYPVRYPFIDLAEVSAGGGTIAWSENGILRVGPISAGANPGPACYGLGGEEPTVTDANLVLGRLPERLPSGLKLRKDLALKAFEKLSKELGSDPIEVAEAVIEAITEEMGRAVRIVTIERGIDPSELILIAYGGMGPLHAAELAEQFGIKEILVPMGAGVFTAFGMLNSDVKYSITRSVVKEVTEDLEPYFLELEAAVRRRMELSGMSVDRFERVADVRYSTQGWTLEVKADKPYSPEKLARRFEELHERRYGFKLDVPIVVENIGVTAIHYVNKVGLKGFDKEPLEIGKTEAWFMGRGFEEATVYERFGKGEVRGPGIIMDYDTTVLVPSGWIAKALEDGTLMLRRA</sequence>
<dbReference type="Proteomes" id="UP000060778">
    <property type="component" value="Chromosome"/>
</dbReference>
<dbReference type="InterPro" id="IPR043129">
    <property type="entry name" value="ATPase_NBD"/>
</dbReference>
<dbReference type="InterPro" id="IPR002821">
    <property type="entry name" value="Hydantoinase_A"/>
</dbReference>
<dbReference type="PANTHER" id="PTHR11365:SF23">
    <property type="entry name" value="HYPOTHETICAL 5-OXOPROLINASE (EUROFUNG)-RELATED"/>
    <property type="match status" value="1"/>
</dbReference>
<keyword evidence="4" id="KW-1185">Reference proteome</keyword>
<dbReference type="EMBL" id="CP006867">
    <property type="protein sequence ID" value="ALU11778.1"/>
    <property type="molecule type" value="Genomic_DNA"/>
</dbReference>
<evidence type="ECO:0000259" key="2">
    <source>
        <dbReference type="Pfam" id="PF05378"/>
    </source>
</evidence>
<dbReference type="GO" id="GO:0005829">
    <property type="term" value="C:cytosol"/>
    <property type="evidence" value="ECO:0007669"/>
    <property type="project" value="TreeGrafter"/>
</dbReference>
<dbReference type="KEGG" id="iis:EYM_04615"/>
<evidence type="ECO:0000313" key="4">
    <source>
        <dbReference type="Proteomes" id="UP000060778"/>
    </source>
</evidence>
<accession>A0A0U2VCI9</accession>
<dbReference type="Pfam" id="PF05378">
    <property type="entry name" value="Hydant_A_N"/>
    <property type="match status" value="1"/>
</dbReference>
<dbReference type="InterPro" id="IPR045079">
    <property type="entry name" value="Oxoprolinase-like"/>
</dbReference>
<evidence type="ECO:0000313" key="3">
    <source>
        <dbReference type="EMBL" id="ALU11778.1"/>
    </source>
</evidence>
<dbReference type="AlphaFoldDB" id="A0A0U2VCI9"/>
<feature type="domain" description="Hydantoinase/oxoprolinase N-terminal" evidence="2">
    <location>
        <begin position="3"/>
        <end position="178"/>
    </location>
</feature>